<sequence length="152" mass="16659">MAGKYMQAQRLVVAGILLVATVFVGGLLYIYNYHSGELSGLDDFSRANESTTEPALLAPVPETEITTVSRIVLITTNWSSSGVKMQEMLAEFGENHPEIVCEEYDAATNQAIVSYYQIASFPTVVVENDSGEYIVMEALTISDFSAYLARLD</sequence>
<keyword evidence="1" id="KW-1133">Transmembrane helix</keyword>
<dbReference type="EMBL" id="JAGQLI010000003">
    <property type="protein sequence ID" value="MCA9378792.1"/>
    <property type="molecule type" value="Genomic_DNA"/>
</dbReference>
<name>A0A955I6M9_9BACT</name>
<reference evidence="2" key="1">
    <citation type="submission" date="2020-04" db="EMBL/GenBank/DDBJ databases">
        <authorList>
            <person name="Zhang T."/>
        </authorList>
    </citation>
    <scope>NUCLEOTIDE SEQUENCE</scope>
    <source>
        <strain evidence="2">HKST-UBA12</strain>
    </source>
</reference>
<evidence type="ECO:0000256" key="1">
    <source>
        <dbReference type="SAM" id="Phobius"/>
    </source>
</evidence>
<dbReference type="Gene3D" id="3.40.30.10">
    <property type="entry name" value="Glutaredoxin"/>
    <property type="match status" value="1"/>
</dbReference>
<evidence type="ECO:0000313" key="2">
    <source>
        <dbReference type="EMBL" id="MCA9378792.1"/>
    </source>
</evidence>
<feature type="transmembrane region" description="Helical" evidence="1">
    <location>
        <begin position="12"/>
        <end position="31"/>
    </location>
</feature>
<gene>
    <name evidence="2" type="ORF">KC640_00025</name>
</gene>
<organism evidence="2 3">
    <name type="scientific">Candidatus Dojkabacteria bacterium</name>
    <dbReference type="NCBI Taxonomy" id="2099670"/>
    <lineage>
        <taxon>Bacteria</taxon>
        <taxon>Candidatus Dojkabacteria</taxon>
    </lineage>
</organism>
<protein>
    <recommendedName>
        <fullName evidence="4">Thioredoxin domain-containing protein</fullName>
    </recommendedName>
</protein>
<dbReference type="InterPro" id="IPR036249">
    <property type="entry name" value="Thioredoxin-like_sf"/>
</dbReference>
<keyword evidence="1" id="KW-0812">Transmembrane</keyword>
<accession>A0A955I6M9</accession>
<evidence type="ECO:0000313" key="3">
    <source>
        <dbReference type="Proteomes" id="UP000760819"/>
    </source>
</evidence>
<keyword evidence="1" id="KW-0472">Membrane</keyword>
<evidence type="ECO:0008006" key="4">
    <source>
        <dbReference type="Google" id="ProtNLM"/>
    </source>
</evidence>
<dbReference type="Proteomes" id="UP000760819">
    <property type="component" value="Unassembled WGS sequence"/>
</dbReference>
<dbReference type="AlphaFoldDB" id="A0A955I6M9"/>
<comment type="caution">
    <text evidence="2">The sequence shown here is derived from an EMBL/GenBank/DDBJ whole genome shotgun (WGS) entry which is preliminary data.</text>
</comment>
<dbReference type="SUPFAM" id="SSF52833">
    <property type="entry name" value="Thioredoxin-like"/>
    <property type="match status" value="1"/>
</dbReference>
<reference evidence="2" key="2">
    <citation type="journal article" date="2021" name="Microbiome">
        <title>Successional dynamics and alternative stable states in a saline activated sludge microbial community over 9 years.</title>
        <authorList>
            <person name="Wang Y."/>
            <person name="Ye J."/>
            <person name="Ju F."/>
            <person name="Liu L."/>
            <person name="Boyd J.A."/>
            <person name="Deng Y."/>
            <person name="Parks D.H."/>
            <person name="Jiang X."/>
            <person name="Yin X."/>
            <person name="Woodcroft B.J."/>
            <person name="Tyson G.W."/>
            <person name="Hugenholtz P."/>
            <person name="Polz M.F."/>
            <person name="Zhang T."/>
        </authorList>
    </citation>
    <scope>NUCLEOTIDE SEQUENCE</scope>
    <source>
        <strain evidence="2">HKST-UBA12</strain>
    </source>
</reference>
<proteinExistence type="predicted"/>